<dbReference type="EMBL" id="JAVIJP010000004">
    <property type="protein sequence ID" value="KAL3654639.1"/>
    <property type="molecule type" value="Genomic_DNA"/>
</dbReference>
<dbReference type="Proteomes" id="UP001632038">
    <property type="component" value="Unassembled WGS sequence"/>
</dbReference>
<reference evidence="2" key="1">
    <citation type="journal article" date="2024" name="IScience">
        <title>Strigolactones Initiate the Formation of Haustorium-like Structures in Castilleja.</title>
        <authorList>
            <person name="Buerger M."/>
            <person name="Peterson D."/>
            <person name="Chory J."/>
        </authorList>
    </citation>
    <scope>NUCLEOTIDE SEQUENCE [LARGE SCALE GENOMIC DNA]</scope>
</reference>
<name>A0ABD3EN62_9LAMI</name>
<proteinExistence type="predicted"/>
<accession>A0ABD3EN62</accession>
<gene>
    <name evidence="1" type="primary">MADS4_1</name>
    <name evidence="1" type="ORF">CASFOL_001624</name>
</gene>
<comment type="caution">
    <text evidence="1">The sequence shown here is derived from an EMBL/GenBank/DDBJ whole genome shotgun (WGS) entry which is preliminary data.</text>
</comment>
<evidence type="ECO:0000313" key="1">
    <source>
        <dbReference type="EMBL" id="KAL3654639.1"/>
    </source>
</evidence>
<organism evidence="1 2">
    <name type="scientific">Castilleja foliolosa</name>
    <dbReference type="NCBI Taxonomy" id="1961234"/>
    <lineage>
        <taxon>Eukaryota</taxon>
        <taxon>Viridiplantae</taxon>
        <taxon>Streptophyta</taxon>
        <taxon>Embryophyta</taxon>
        <taxon>Tracheophyta</taxon>
        <taxon>Spermatophyta</taxon>
        <taxon>Magnoliopsida</taxon>
        <taxon>eudicotyledons</taxon>
        <taxon>Gunneridae</taxon>
        <taxon>Pentapetalae</taxon>
        <taxon>asterids</taxon>
        <taxon>lamiids</taxon>
        <taxon>Lamiales</taxon>
        <taxon>Orobanchaceae</taxon>
        <taxon>Pedicularideae</taxon>
        <taxon>Castillejinae</taxon>
        <taxon>Castilleja</taxon>
    </lineage>
</organism>
<dbReference type="AlphaFoldDB" id="A0ABD3EN62"/>
<evidence type="ECO:0000313" key="2">
    <source>
        <dbReference type="Proteomes" id="UP001632038"/>
    </source>
</evidence>
<sequence>MMEVLHCYKSRSGASCDVPSDFYKQQEHAQVTTYRNDPITVGGAVPSVNNYMSGWLS</sequence>
<protein>
    <submittedName>
        <fullName evidence="1">Agamous-like MADS-box protein AGL9</fullName>
    </submittedName>
</protein>
<keyword evidence="2" id="KW-1185">Reference proteome</keyword>